<comment type="caution">
    <text evidence="11">The sequence shown here is derived from an EMBL/GenBank/DDBJ whole genome shotgun (WGS) entry which is preliminary data.</text>
</comment>
<dbReference type="Pfam" id="PF08240">
    <property type="entry name" value="ADH_N"/>
    <property type="match status" value="1"/>
</dbReference>
<organism evidence="11 12">
    <name type="scientific">Saponaria officinalis</name>
    <name type="common">Common soapwort</name>
    <name type="synonym">Lychnis saponaria</name>
    <dbReference type="NCBI Taxonomy" id="3572"/>
    <lineage>
        <taxon>Eukaryota</taxon>
        <taxon>Viridiplantae</taxon>
        <taxon>Streptophyta</taxon>
        <taxon>Embryophyta</taxon>
        <taxon>Tracheophyta</taxon>
        <taxon>Spermatophyta</taxon>
        <taxon>Magnoliopsida</taxon>
        <taxon>eudicotyledons</taxon>
        <taxon>Gunneridae</taxon>
        <taxon>Pentapetalae</taxon>
        <taxon>Caryophyllales</taxon>
        <taxon>Caryophyllaceae</taxon>
        <taxon>Caryophylleae</taxon>
        <taxon>Saponaria</taxon>
    </lineage>
</organism>
<dbReference type="GO" id="GO:0008270">
    <property type="term" value="F:zinc ion binding"/>
    <property type="evidence" value="ECO:0007669"/>
    <property type="project" value="InterPro"/>
</dbReference>
<evidence type="ECO:0000259" key="10">
    <source>
        <dbReference type="Pfam" id="PF08240"/>
    </source>
</evidence>
<keyword evidence="5 8" id="KW-0862">Zinc</keyword>
<dbReference type="GO" id="GO:0051903">
    <property type="term" value="F:S-(hydroxymethyl)glutathione dehydrogenase [NAD(P)+] activity"/>
    <property type="evidence" value="ECO:0007669"/>
    <property type="project" value="TreeGrafter"/>
</dbReference>
<feature type="domain" description="Alcohol dehydrogenase-like C-terminal" evidence="9">
    <location>
        <begin position="203"/>
        <end position="334"/>
    </location>
</feature>
<evidence type="ECO:0000256" key="6">
    <source>
        <dbReference type="ARBA" id="ARBA00023002"/>
    </source>
</evidence>
<evidence type="ECO:0000256" key="8">
    <source>
        <dbReference type="RuleBase" id="RU361277"/>
    </source>
</evidence>
<dbReference type="GO" id="GO:0005829">
    <property type="term" value="C:cytosol"/>
    <property type="evidence" value="ECO:0007669"/>
    <property type="project" value="TreeGrafter"/>
</dbReference>
<dbReference type="Pfam" id="PF00107">
    <property type="entry name" value="ADH_zinc_N"/>
    <property type="match status" value="1"/>
</dbReference>
<evidence type="ECO:0008006" key="13">
    <source>
        <dbReference type="Google" id="ProtNLM"/>
    </source>
</evidence>
<sequence length="376" mass="40569">MSPQIITCKAAVAWGPGEELVMEEVELSPPQPMEIRIKVVCTSLCRSDLTAWQSQATPSIFPRIFGHEASGIVESVGEGVTEFQGGDHVLTLFTGECRTCRHCASSKSNMCEELGLERRGVMHSDQKTRFSVKGKPVYHYCAVSSFSEYTIVHSGCAVKVRTDAPLEKLCLLSCGVAAGLGAAWKVADVSEQSTVAIFGLGTVGLSVALGAKLRGASQIIGVDTNPDKFDQAEAFGVTKFLNPTDYDEPIQQVIKGMTGGGVDFAFECVGDTGTVTTALQSCSDGWGLTVTLGVPKVNPEVKAHYGLLLSGRTLKGSLYGGWKPKSDLPKLVDMYIKKDIPLDEFITHNLQFDDINKAFELMMSGKCLRCMIHMPK</sequence>
<accession>A0AAW1JR62</accession>
<dbReference type="InterPro" id="IPR013154">
    <property type="entry name" value="ADH-like_N"/>
</dbReference>
<evidence type="ECO:0000256" key="7">
    <source>
        <dbReference type="ARBA" id="ARBA00023027"/>
    </source>
</evidence>
<evidence type="ECO:0000256" key="5">
    <source>
        <dbReference type="ARBA" id="ARBA00022833"/>
    </source>
</evidence>
<dbReference type="InterPro" id="IPR036291">
    <property type="entry name" value="NAD(P)-bd_dom_sf"/>
</dbReference>
<dbReference type="PROSITE" id="PS00059">
    <property type="entry name" value="ADH_ZINC"/>
    <property type="match status" value="1"/>
</dbReference>
<evidence type="ECO:0000313" key="11">
    <source>
        <dbReference type="EMBL" id="KAK9707022.1"/>
    </source>
</evidence>
<dbReference type="EMBL" id="JBDFQZ010000007">
    <property type="protein sequence ID" value="KAK9707022.1"/>
    <property type="molecule type" value="Genomic_DNA"/>
</dbReference>
<dbReference type="InterPro" id="IPR011032">
    <property type="entry name" value="GroES-like_sf"/>
</dbReference>
<comment type="subunit">
    <text evidence="3">Homodimer.</text>
</comment>
<evidence type="ECO:0000256" key="3">
    <source>
        <dbReference type="ARBA" id="ARBA00011738"/>
    </source>
</evidence>
<comment type="similarity">
    <text evidence="2">Belongs to the zinc-containing alcohol dehydrogenase family. Class-III subfamily.</text>
</comment>
<dbReference type="AlphaFoldDB" id="A0AAW1JR62"/>
<dbReference type="FunFam" id="3.40.50.720:FF:000003">
    <property type="entry name" value="S-(hydroxymethyl)glutathione dehydrogenase"/>
    <property type="match status" value="1"/>
</dbReference>
<evidence type="ECO:0000256" key="2">
    <source>
        <dbReference type="ARBA" id="ARBA00010902"/>
    </source>
</evidence>
<keyword evidence="6" id="KW-0560">Oxidoreductase</keyword>
<keyword evidence="12" id="KW-1185">Reference proteome</keyword>
<evidence type="ECO:0000259" key="9">
    <source>
        <dbReference type="Pfam" id="PF00107"/>
    </source>
</evidence>
<proteinExistence type="inferred from homology"/>
<dbReference type="SUPFAM" id="SSF51735">
    <property type="entry name" value="NAD(P)-binding Rossmann-fold domains"/>
    <property type="match status" value="1"/>
</dbReference>
<keyword evidence="7" id="KW-0520">NAD</keyword>
<evidence type="ECO:0000256" key="4">
    <source>
        <dbReference type="ARBA" id="ARBA00022723"/>
    </source>
</evidence>
<dbReference type="FunFam" id="3.90.180.10:FF:000007">
    <property type="entry name" value="Alcohol dehydrogenase 6"/>
    <property type="match status" value="1"/>
</dbReference>
<gene>
    <name evidence="11" type="ORF">RND81_07G167700</name>
</gene>
<dbReference type="GO" id="GO:0046294">
    <property type="term" value="P:formaldehyde catabolic process"/>
    <property type="evidence" value="ECO:0007669"/>
    <property type="project" value="TreeGrafter"/>
</dbReference>
<protein>
    <recommendedName>
        <fullName evidence="13">Alcohol dehydrogenase-like 6</fullName>
    </recommendedName>
</protein>
<dbReference type="Proteomes" id="UP001443914">
    <property type="component" value="Unassembled WGS sequence"/>
</dbReference>
<keyword evidence="4 8" id="KW-0479">Metal-binding</keyword>
<dbReference type="Gene3D" id="3.90.180.10">
    <property type="entry name" value="Medium-chain alcohol dehydrogenases, catalytic domain"/>
    <property type="match status" value="1"/>
</dbReference>
<reference evidence="11" key="1">
    <citation type="submission" date="2024-03" db="EMBL/GenBank/DDBJ databases">
        <title>WGS assembly of Saponaria officinalis var. Norfolk2.</title>
        <authorList>
            <person name="Jenkins J."/>
            <person name="Shu S."/>
            <person name="Grimwood J."/>
            <person name="Barry K."/>
            <person name="Goodstein D."/>
            <person name="Schmutz J."/>
            <person name="Leebens-Mack J."/>
            <person name="Osbourn A."/>
        </authorList>
    </citation>
    <scope>NUCLEOTIDE SEQUENCE [LARGE SCALE GENOMIC DNA]</scope>
    <source>
        <strain evidence="11">JIC</strain>
    </source>
</reference>
<dbReference type="PANTHER" id="PTHR43880">
    <property type="entry name" value="ALCOHOL DEHYDROGENASE"/>
    <property type="match status" value="1"/>
</dbReference>
<evidence type="ECO:0000256" key="1">
    <source>
        <dbReference type="ARBA" id="ARBA00001947"/>
    </source>
</evidence>
<name>A0AAW1JR62_SAPOF</name>
<feature type="domain" description="Alcohol dehydrogenase-like N-terminal" evidence="10">
    <location>
        <begin position="32"/>
        <end position="159"/>
    </location>
</feature>
<comment type="cofactor">
    <cofactor evidence="1 8">
        <name>Zn(2+)</name>
        <dbReference type="ChEBI" id="CHEBI:29105"/>
    </cofactor>
</comment>
<dbReference type="InterPro" id="IPR013149">
    <property type="entry name" value="ADH-like_C"/>
</dbReference>
<dbReference type="InterPro" id="IPR002328">
    <property type="entry name" value="ADH_Zn_CS"/>
</dbReference>
<dbReference type="SUPFAM" id="SSF50129">
    <property type="entry name" value="GroES-like"/>
    <property type="match status" value="2"/>
</dbReference>
<evidence type="ECO:0000313" key="12">
    <source>
        <dbReference type="Proteomes" id="UP001443914"/>
    </source>
</evidence>
<dbReference type="Gene3D" id="3.40.50.720">
    <property type="entry name" value="NAD(P)-binding Rossmann-like Domain"/>
    <property type="match status" value="1"/>
</dbReference>
<dbReference type="PANTHER" id="PTHR43880:SF5">
    <property type="entry name" value="ALCOHOL DEHYDROGENASE-LIKE 6"/>
    <property type="match status" value="1"/>
</dbReference>